<organism evidence="1 2">
    <name type="scientific">Paraburkholderia nemoris</name>
    <dbReference type="NCBI Taxonomy" id="2793076"/>
    <lineage>
        <taxon>Bacteria</taxon>
        <taxon>Pseudomonadati</taxon>
        <taxon>Pseudomonadota</taxon>
        <taxon>Betaproteobacteria</taxon>
        <taxon>Burkholderiales</taxon>
        <taxon>Burkholderiaceae</taxon>
        <taxon>Paraburkholderia</taxon>
    </lineage>
</organism>
<dbReference type="Proteomes" id="UP000673821">
    <property type="component" value="Unassembled WGS sequence"/>
</dbReference>
<gene>
    <name evidence="1" type="ORF">R69776_05925</name>
</gene>
<comment type="caution">
    <text evidence="1">The sequence shown here is derived from an EMBL/GenBank/DDBJ whole genome shotgun (WGS) entry which is preliminary data.</text>
</comment>
<name>A0ABM8SKF2_9BURK</name>
<evidence type="ECO:0000313" key="2">
    <source>
        <dbReference type="Proteomes" id="UP000673821"/>
    </source>
</evidence>
<dbReference type="RefSeq" id="WP_200660232.1">
    <property type="nucleotide sequence ID" value="NZ_CAJNBH010000021.1"/>
</dbReference>
<accession>A0ABM8SKF2</accession>
<protein>
    <submittedName>
        <fullName evidence="1">Uncharacterized protein</fullName>
    </submittedName>
</protein>
<sequence length="246" mass="26596">MSDIKQKLNDANLTFARTVETLQHARHDYETGAGRTLAETAANCATLRKRIGEQTQAAEDARNALKTALRVSNAAMTSESKAALAARRNADDLLDQYGEMLLDADFQLVEATVSANDAAAKYEHAYREAKTAQVAAIAYTALDQCGEVIARAIAAGGREIIKEELNLLVEMFESADAQEESNQLAPPDLGALVNSDRLGPVVKWQIREVMQGKIDASNLPVTPALGTFTEGLTHALATVRKRMVRA</sequence>
<keyword evidence="2" id="KW-1185">Reference proteome</keyword>
<evidence type="ECO:0000313" key="1">
    <source>
        <dbReference type="EMBL" id="CAE6816326.1"/>
    </source>
</evidence>
<proteinExistence type="predicted"/>
<reference evidence="1 2" key="1">
    <citation type="submission" date="2021-02" db="EMBL/GenBank/DDBJ databases">
        <authorList>
            <person name="Vanwijnsberghe S."/>
        </authorList>
    </citation>
    <scope>NUCLEOTIDE SEQUENCE [LARGE SCALE GENOMIC DNA]</scope>
    <source>
        <strain evidence="1 2">R-69776</strain>
    </source>
</reference>
<dbReference type="EMBL" id="CAJNBH010000021">
    <property type="protein sequence ID" value="CAE6816326.1"/>
    <property type="molecule type" value="Genomic_DNA"/>
</dbReference>